<feature type="domain" description="HTH araC/xylS-type" evidence="4">
    <location>
        <begin position="187"/>
        <end position="284"/>
    </location>
</feature>
<organism evidence="5 6">
    <name type="scientific">Agrobacterium cavarae</name>
    <dbReference type="NCBI Taxonomy" id="2528239"/>
    <lineage>
        <taxon>Bacteria</taxon>
        <taxon>Pseudomonadati</taxon>
        <taxon>Pseudomonadota</taxon>
        <taxon>Alphaproteobacteria</taxon>
        <taxon>Hyphomicrobiales</taxon>
        <taxon>Rhizobiaceae</taxon>
        <taxon>Rhizobium/Agrobacterium group</taxon>
        <taxon>Agrobacterium</taxon>
    </lineage>
</organism>
<dbReference type="EMBL" id="SISF01000033">
    <property type="protein sequence ID" value="TBN09455.1"/>
    <property type="molecule type" value="Genomic_DNA"/>
</dbReference>
<dbReference type="SUPFAM" id="SSF46689">
    <property type="entry name" value="Homeodomain-like"/>
    <property type="match status" value="2"/>
</dbReference>
<name>A0ABY1Y4Y7_9HYPH</name>
<evidence type="ECO:0000256" key="3">
    <source>
        <dbReference type="ARBA" id="ARBA00023163"/>
    </source>
</evidence>
<sequence>MVETSERLLQKPRVNEYVSIRRFPAKVGLESMAAHYVKQAFKPHSHDEYVIGIIEDGIHSVWCRGEHFQVGAGTVVTMNPGDVHHGGAGHETGWKQRMVYVSEEKMRRFVDDAVDGSSFFLPRFSETFHALPELSNCFAHFHNVLHSSPLTLARDVALNAMMETIVGVLAPSALQKGSSKGPDGRICDAIEYLREHVERDVPLDELCTIAGLRRRQTIEALKRVTGLPPHAYHLMLKINAVKSMLAQGLSPAEAAAQSGFVDQSHMARHFVATVGMTPGAYKQALG</sequence>
<dbReference type="SUPFAM" id="SSF51215">
    <property type="entry name" value="Regulatory protein AraC"/>
    <property type="match status" value="1"/>
</dbReference>
<dbReference type="GeneID" id="301043460"/>
<dbReference type="RefSeq" id="WP_130979270.1">
    <property type="nucleotide sequence ID" value="NZ_SISF01000033.1"/>
</dbReference>
<dbReference type="Gene3D" id="2.60.120.10">
    <property type="entry name" value="Jelly Rolls"/>
    <property type="match status" value="1"/>
</dbReference>
<keyword evidence="2" id="KW-0238">DNA-binding</keyword>
<dbReference type="InterPro" id="IPR009057">
    <property type="entry name" value="Homeodomain-like_sf"/>
</dbReference>
<evidence type="ECO:0000313" key="6">
    <source>
        <dbReference type="Proteomes" id="UP000294239"/>
    </source>
</evidence>
<protein>
    <submittedName>
        <fullName evidence="5">AraC family transcriptional regulator</fullName>
    </submittedName>
</protein>
<dbReference type="SMART" id="SM00342">
    <property type="entry name" value="HTH_ARAC"/>
    <property type="match status" value="1"/>
</dbReference>
<dbReference type="Gene3D" id="1.10.10.60">
    <property type="entry name" value="Homeodomain-like"/>
    <property type="match status" value="1"/>
</dbReference>
<evidence type="ECO:0000313" key="5">
    <source>
        <dbReference type="EMBL" id="TBN09455.1"/>
    </source>
</evidence>
<dbReference type="InterPro" id="IPR003313">
    <property type="entry name" value="AraC-bd"/>
</dbReference>
<comment type="caution">
    <text evidence="5">The sequence shown here is derived from an EMBL/GenBank/DDBJ whole genome shotgun (WGS) entry which is preliminary data.</text>
</comment>
<keyword evidence="1" id="KW-0805">Transcription regulation</keyword>
<keyword evidence="3" id="KW-0804">Transcription</keyword>
<evidence type="ECO:0000256" key="1">
    <source>
        <dbReference type="ARBA" id="ARBA00023015"/>
    </source>
</evidence>
<dbReference type="InterPro" id="IPR037923">
    <property type="entry name" value="HTH-like"/>
</dbReference>
<dbReference type="Pfam" id="PF12833">
    <property type="entry name" value="HTH_18"/>
    <property type="match status" value="1"/>
</dbReference>
<dbReference type="Pfam" id="PF02311">
    <property type="entry name" value="AraC_binding"/>
    <property type="match status" value="1"/>
</dbReference>
<dbReference type="Proteomes" id="UP000294239">
    <property type="component" value="Unassembled WGS sequence"/>
</dbReference>
<evidence type="ECO:0000259" key="4">
    <source>
        <dbReference type="PROSITE" id="PS01124"/>
    </source>
</evidence>
<accession>A0ABY1Y4Y7</accession>
<dbReference type="PROSITE" id="PS01124">
    <property type="entry name" value="HTH_ARAC_FAMILY_2"/>
    <property type="match status" value="1"/>
</dbReference>
<evidence type="ECO:0000256" key="2">
    <source>
        <dbReference type="ARBA" id="ARBA00023125"/>
    </source>
</evidence>
<gene>
    <name evidence="5" type="ORF">EYC79_19945</name>
</gene>
<dbReference type="InterPro" id="IPR014710">
    <property type="entry name" value="RmlC-like_jellyroll"/>
</dbReference>
<proteinExistence type="predicted"/>
<dbReference type="PANTHER" id="PTHR46796:SF2">
    <property type="entry name" value="TRANSCRIPTIONAL REGULATORY PROTEIN"/>
    <property type="match status" value="1"/>
</dbReference>
<dbReference type="InterPro" id="IPR050204">
    <property type="entry name" value="AraC_XylS_family_regulators"/>
</dbReference>
<keyword evidence="6" id="KW-1185">Reference proteome</keyword>
<dbReference type="PANTHER" id="PTHR46796">
    <property type="entry name" value="HTH-TYPE TRANSCRIPTIONAL ACTIVATOR RHAS-RELATED"/>
    <property type="match status" value="1"/>
</dbReference>
<dbReference type="InterPro" id="IPR018060">
    <property type="entry name" value="HTH_AraC"/>
</dbReference>
<reference evidence="5 6" key="1">
    <citation type="submission" date="2019-02" db="EMBL/GenBank/DDBJ databases">
        <title>Current taxonomic status of genus Agrobacterium and description of Agrobacterium cavarae sp. nov. isolated from maize roots.</title>
        <authorList>
            <person name="Flores-Felix J.D."/>
            <person name="Menendez E."/>
            <person name="Ramirez-Bahena M.H."/>
            <person name="Garcia-Fraile P."/>
            <person name="Velazquez E."/>
        </authorList>
    </citation>
    <scope>NUCLEOTIDE SEQUENCE [LARGE SCALE GENOMIC DNA]</scope>
    <source>
        <strain evidence="5 6">RZME10</strain>
    </source>
</reference>